<dbReference type="OrthoDB" id="152484at2"/>
<name>C8VXC4_DESAS</name>
<accession>C8VXC4</accession>
<dbReference type="Gene3D" id="3.40.50.620">
    <property type="entry name" value="HUPs"/>
    <property type="match status" value="1"/>
</dbReference>
<dbReference type="Proteomes" id="UP000002217">
    <property type="component" value="Chromosome"/>
</dbReference>
<evidence type="ECO:0000259" key="2">
    <source>
        <dbReference type="Pfam" id="PF00582"/>
    </source>
</evidence>
<evidence type="ECO:0000256" key="1">
    <source>
        <dbReference type="ARBA" id="ARBA00008791"/>
    </source>
</evidence>
<dbReference type="CDD" id="cd00293">
    <property type="entry name" value="USP-like"/>
    <property type="match status" value="1"/>
</dbReference>
<dbReference type="EMBL" id="CP001720">
    <property type="protein sequence ID" value="ACV64520.1"/>
    <property type="molecule type" value="Genomic_DNA"/>
</dbReference>
<proteinExistence type="inferred from homology"/>
<dbReference type="SUPFAM" id="SSF52402">
    <property type="entry name" value="Adenine nucleotide alpha hydrolases-like"/>
    <property type="match status" value="1"/>
</dbReference>
<dbReference type="KEGG" id="dae:Dtox_3816"/>
<dbReference type="AlphaFoldDB" id="C8VXC4"/>
<dbReference type="InterPro" id="IPR006015">
    <property type="entry name" value="Universal_stress_UspA"/>
</dbReference>
<dbReference type="RefSeq" id="WP_015759202.1">
    <property type="nucleotide sequence ID" value="NC_013216.1"/>
</dbReference>
<evidence type="ECO:0000313" key="4">
    <source>
        <dbReference type="Proteomes" id="UP000002217"/>
    </source>
</evidence>
<dbReference type="InterPro" id="IPR006016">
    <property type="entry name" value="UspA"/>
</dbReference>
<dbReference type="Pfam" id="PF00582">
    <property type="entry name" value="Usp"/>
    <property type="match status" value="1"/>
</dbReference>
<protein>
    <submittedName>
        <fullName evidence="3">UspA domain protein</fullName>
    </submittedName>
</protein>
<organism evidence="3 4">
    <name type="scientific">Desulfofarcimen acetoxidans (strain ATCC 49208 / DSM 771 / KCTC 5769 / VKM B-1644 / 5575)</name>
    <name type="common">Desulfotomaculum acetoxidans</name>
    <dbReference type="NCBI Taxonomy" id="485916"/>
    <lineage>
        <taxon>Bacteria</taxon>
        <taxon>Bacillati</taxon>
        <taxon>Bacillota</taxon>
        <taxon>Clostridia</taxon>
        <taxon>Eubacteriales</taxon>
        <taxon>Peptococcaceae</taxon>
        <taxon>Desulfofarcimen</taxon>
    </lineage>
</organism>
<feature type="domain" description="UspA" evidence="2">
    <location>
        <begin position="5"/>
        <end position="142"/>
    </location>
</feature>
<dbReference type="PRINTS" id="PR01438">
    <property type="entry name" value="UNVRSLSTRESS"/>
</dbReference>
<dbReference type="PANTHER" id="PTHR46268">
    <property type="entry name" value="STRESS RESPONSE PROTEIN NHAX"/>
    <property type="match status" value="1"/>
</dbReference>
<reference evidence="3 4" key="1">
    <citation type="journal article" date="2009" name="Stand. Genomic Sci.">
        <title>Complete genome sequence of Desulfotomaculum acetoxidans type strain (5575).</title>
        <authorList>
            <person name="Spring S."/>
            <person name="Lapidus A."/>
            <person name="Schroder M."/>
            <person name="Gleim D."/>
            <person name="Sims D."/>
            <person name="Meincke L."/>
            <person name="Glavina Del Rio T."/>
            <person name="Tice H."/>
            <person name="Copeland A."/>
            <person name="Cheng J.F."/>
            <person name="Lucas S."/>
            <person name="Chen F."/>
            <person name="Nolan M."/>
            <person name="Bruce D."/>
            <person name="Goodwin L."/>
            <person name="Pitluck S."/>
            <person name="Ivanova N."/>
            <person name="Mavromatis K."/>
            <person name="Mikhailova N."/>
            <person name="Pati A."/>
            <person name="Chen A."/>
            <person name="Palaniappan K."/>
            <person name="Land M."/>
            <person name="Hauser L."/>
            <person name="Chang Y.J."/>
            <person name="Jeffries C.D."/>
            <person name="Chain P."/>
            <person name="Saunders E."/>
            <person name="Brettin T."/>
            <person name="Detter J.C."/>
            <person name="Goker M."/>
            <person name="Bristow J."/>
            <person name="Eisen J.A."/>
            <person name="Markowitz V."/>
            <person name="Hugenholtz P."/>
            <person name="Kyrpides N.C."/>
            <person name="Klenk H.P."/>
            <person name="Han C."/>
        </authorList>
    </citation>
    <scope>NUCLEOTIDE SEQUENCE [LARGE SCALE GENOMIC DNA]</scope>
    <source>
        <strain evidence="4">ATCC 49208 / DSM 771 / VKM B-1644</strain>
    </source>
</reference>
<keyword evidence="4" id="KW-1185">Reference proteome</keyword>
<dbReference type="HOGENOM" id="CLU_049301_11_1_9"/>
<dbReference type="STRING" id="485916.Dtox_3816"/>
<evidence type="ECO:0000313" key="3">
    <source>
        <dbReference type="EMBL" id="ACV64520.1"/>
    </source>
</evidence>
<sequence length="142" mass="15676">MYKYLLAIDESENALRAVNYMLNLAKVTKGLEIVLIHVVNFKQIISSISPFMVIPDIQAVLKEQGRKLLDERAAIFEDKGITINRILAEGDPGIEIAKYAANNDIDHIVLGTRGLSNLKGLVMGSVSHQIIHLAQCPVTLIK</sequence>
<dbReference type="InterPro" id="IPR014729">
    <property type="entry name" value="Rossmann-like_a/b/a_fold"/>
</dbReference>
<dbReference type="PANTHER" id="PTHR46268:SF6">
    <property type="entry name" value="UNIVERSAL STRESS PROTEIN UP12"/>
    <property type="match status" value="1"/>
</dbReference>
<gene>
    <name evidence="3" type="ordered locus">Dtox_3816</name>
</gene>
<comment type="similarity">
    <text evidence="1">Belongs to the universal stress protein A family.</text>
</comment>
<dbReference type="eggNOG" id="COG0589">
    <property type="taxonomic scope" value="Bacteria"/>
</dbReference>